<gene>
    <name evidence="1" type="ORF">P8935_08760</name>
</gene>
<name>A0AAU7DNY3_9BACT</name>
<accession>A0AAU7DNY3</accession>
<evidence type="ECO:0000313" key="1">
    <source>
        <dbReference type="EMBL" id="XBH19394.1"/>
    </source>
</evidence>
<dbReference type="AlphaFoldDB" id="A0AAU7DNY3"/>
<protein>
    <submittedName>
        <fullName evidence="1">Uncharacterized protein</fullName>
    </submittedName>
</protein>
<proteinExistence type="predicted"/>
<sequence>MRNSSSRWWSLILVVVASGVLCLRLLGPHFTRPNAGSKIQDQSLTSPLNQPGGGEVPAEAYEVYSALYQQPQEPLAFAEDSQTDIPQVNGSCLKPSTVQEYEIAAAFVAANGRSHRWEKKFTIPAPYLLLSGAAIAKTQDCFASRGKNIAGCQAYQSLQHIRFLGVPGFDHTHTRALVSVIKMCGNQCGGGGVFEVEKSGSTWKRSDQADFFSNCSWMY</sequence>
<reference evidence="1" key="1">
    <citation type="submission" date="2023-03" db="EMBL/GenBank/DDBJ databases">
        <title>Edaphobacter sp.</title>
        <authorList>
            <person name="Huber K.J."/>
            <person name="Papendorf J."/>
            <person name="Pilke C."/>
            <person name="Bunk B."/>
            <person name="Sproeer C."/>
            <person name="Pester M."/>
        </authorList>
    </citation>
    <scope>NUCLEOTIDE SEQUENCE</scope>
    <source>
        <strain evidence="1">DSM 110680</strain>
    </source>
</reference>
<dbReference type="RefSeq" id="WP_348264611.1">
    <property type="nucleotide sequence ID" value="NZ_CP121196.1"/>
</dbReference>
<organism evidence="1">
    <name type="scientific">Telmatobacter sp. DSM 110680</name>
    <dbReference type="NCBI Taxonomy" id="3036704"/>
    <lineage>
        <taxon>Bacteria</taxon>
        <taxon>Pseudomonadati</taxon>
        <taxon>Acidobacteriota</taxon>
        <taxon>Terriglobia</taxon>
        <taxon>Terriglobales</taxon>
        <taxon>Acidobacteriaceae</taxon>
        <taxon>Telmatobacter</taxon>
    </lineage>
</organism>
<dbReference type="EMBL" id="CP121196">
    <property type="protein sequence ID" value="XBH19394.1"/>
    <property type="molecule type" value="Genomic_DNA"/>
</dbReference>